<dbReference type="InterPro" id="IPR020846">
    <property type="entry name" value="MFS_dom"/>
</dbReference>
<reference evidence="14" key="3">
    <citation type="submission" date="2018-07" db="EMBL/GenBank/DDBJ databases">
        <authorList>
            <consortium name="GenomeTrakr network: Whole genome sequencing for foodborne pathogen traceback"/>
        </authorList>
    </citation>
    <scope>NUCLEOTIDE SEQUENCE [LARGE SCALE GENOMIC DNA]</scope>
    <source>
        <strain evidence="14">CFSAN048114</strain>
        <strain evidence="13">FLUFL-1338</strain>
        <strain evidence="11">FLUFL-367</strain>
    </source>
</reference>
<dbReference type="Proteomes" id="UP000885392">
    <property type="component" value="Unassembled WGS sequence"/>
</dbReference>
<dbReference type="Proteomes" id="UP000320106">
    <property type="component" value="Unassembled WGS sequence"/>
</dbReference>
<reference evidence="12" key="4">
    <citation type="submission" date="2018-11" db="EMBL/GenBank/DDBJ databases">
        <authorList>
            <consortium name="PulseNet: The National Subtyping Network for Foodborne Disease Surveillance"/>
            <person name="Tarr C.L."/>
            <person name="Trees E."/>
            <person name="Katz L.S."/>
            <person name="Carleton-Romer H.A."/>
            <person name="Stroika S."/>
            <person name="Kucerova Z."/>
            <person name="Roache K.F."/>
            <person name="Sabol A.L."/>
            <person name="Besser J."/>
            <person name="Gerner-Smidt P."/>
        </authorList>
    </citation>
    <scope>NUCLEOTIDE SEQUENCE [LARGE SCALE GENOMIC DNA]</scope>
    <source>
        <strain evidence="15">PNUSAS038541</strain>
        <strain evidence="12">PNUSAS058450</strain>
    </source>
</reference>
<protein>
    <submittedName>
        <fullName evidence="16">MFS transporter</fullName>
    </submittedName>
</protein>
<organism evidence="16">
    <name type="scientific">Salmonella enterica</name>
    <name type="common">Salmonella choleraesuis</name>
    <dbReference type="NCBI Taxonomy" id="28901"/>
    <lineage>
        <taxon>Bacteria</taxon>
        <taxon>Pseudomonadati</taxon>
        <taxon>Pseudomonadota</taxon>
        <taxon>Gammaproteobacteria</taxon>
        <taxon>Enterobacterales</taxon>
        <taxon>Enterobacteriaceae</taxon>
        <taxon>Salmonella</taxon>
    </lineage>
</organism>
<dbReference type="Pfam" id="PF07690">
    <property type="entry name" value="MFS_1"/>
    <property type="match status" value="1"/>
</dbReference>
<evidence type="ECO:0000313" key="10">
    <source>
        <dbReference type="EMBL" id="AXD72566.1"/>
    </source>
</evidence>
<evidence type="ECO:0000256" key="4">
    <source>
        <dbReference type="ARBA" id="ARBA00022692"/>
    </source>
</evidence>
<dbReference type="EMBL" id="RNKS01000047">
    <property type="protein sequence ID" value="MGD30814.1"/>
    <property type="molecule type" value="Genomic_DNA"/>
</dbReference>
<evidence type="ECO:0000313" key="18">
    <source>
        <dbReference type="Proteomes" id="UP000251994"/>
    </source>
</evidence>
<keyword evidence="4 8" id="KW-0812">Transmembrane</keyword>
<accession>A0A1S0ZQ43</accession>
<evidence type="ECO:0000256" key="8">
    <source>
        <dbReference type="SAM" id="Phobius"/>
    </source>
</evidence>
<reference evidence="16" key="1">
    <citation type="submission" date="2016-09" db="EMBL/GenBank/DDBJ databases">
        <title>Whole genome sequencing of Salmonella enterica.</title>
        <authorList>
            <person name="Bell R."/>
        </authorList>
    </citation>
    <scope>NUCLEOTIDE SEQUENCE [LARGE SCALE GENOMIC DNA]</scope>
    <source>
        <strain evidence="16">CFSAN044929</strain>
    </source>
</reference>
<feature type="domain" description="Major facilitator superfamily (MFS) profile" evidence="9">
    <location>
        <begin position="26"/>
        <end position="432"/>
    </location>
</feature>
<dbReference type="EMBL" id="RSMR01000057">
    <property type="protein sequence ID" value="MIK94992.1"/>
    <property type="molecule type" value="Genomic_DNA"/>
</dbReference>
<feature type="transmembrane region" description="Helical" evidence="8">
    <location>
        <begin position="91"/>
        <end position="109"/>
    </location>
</feature>
<dbReference type="RefSeq" id="WP_023246999.1">
    <property type="nucleotide sequence ID" value="NZ_CP030180.1"/>
</dbReference>
<dbReference type="PANTHER" id="PTHR11662:SF399">
    <property type="entry name" value="FI19708P1-RELATED"/>
    <property type="match status" value="1"/>
</dbReference>
<feature type="transmembrane region" description="Helical" evidence="8">
    <location>
        <begin position="181"/>
        <end position="201"/>
    </location>
</feature>
<feature type="transmembrane region" description="Helical" evidence="8">
    <location>
        <begin position="24"/>
        <end position="44"/>
    </location>
</feature>
<comment type="similarity">
    <text evidence="7">Belongs to the major facilitator superfamily. Phthalate permease family.</text>
</comment>
<feature type="transmembrane region" description="Helical" evidence="8">
    <location>
        <begin position="282"/>
        <end position="303"/>
    </location>
</feature>
<dbReference type="SUPFAM" id="SSF103473">
    <property type="entry name" value="MFS general substrate transporter"/>
    <property type="match status" value="1"/>
</dbReference>
<evidence type="ECO:0000313" key="11">
    <source>
        <dbReference type="EMBL" id="EAA8668320.1"/>
    </source>
</evidence>
<feature type="transmembrane region" description="Helical" evidence="8">
    <location>
        <begin position="64"/>
        <end position="84"/>
    </location>
</feature>
<dbReference type="InterPro" id="IPR000849">
    <property type="entry name" value="Sugar_P_transporter"/>
</dbReference>
<evidence type="ECO:0000256" key="2">
    <source>
        <dbReference type="ARBA" id="ARBA00022475"/>
    </source>
</evidence>
<evidence type="ECO:0000313" key="14">
    <source>
        <dbReference type="EMBL" id="MIV47068.1"/>
    </source>
</evidence>
<keyword evidence="5 8" id="KW-1133">Transmembrane helix</keyword>
<dbReference type="GO" id="GO:0022857">
    <property type="term" value="F:transmembrane transporter activity"/>
    <property type="evidence" value="ECO:0007669"/>
    <property type="project" value="InterPro"/>
</dbReference>
<evidence type="ECO:0000313" key="12">
    <source>
        <dbReference type="EMBL" id="MGD30814.1"/>
    </source>
</evidence>
<evidence type="ECO:0000313" key="17">
    <source>
        <dbReference type="EMBL" id="TPQ04958.1"/>
    </source>
</evidence>
<name>A0A1S0ZQ43_SALER</name>
<evidence type="ECO:0000256" key="3">
    <source>
        <dbReference type="ARBA" id="ARBA00022519"/>
    </source>
</evidence>
<dbReference type="PROSITE" id="PS50850">
    <property type="entry name" value="MFS"/>
    <property type="match status" value="1"/>
</dbReference>
<dbReference type="EMBL" id="RSUV01000036">
    <property type="protein sequence ID" value="MIV47068.1"/>
    <property type="molecule type" value="Genomic_DNA"/>
</dbReference>
<dbReference type="Proteomes" id="UP000839530">
    <property type="component" value="Unassembled WGS sequence"/>
</dbReference>
<dbReference type="Proteomes" id="UP000885283">
    <property type="component" value="Unassembled WGS sequence"/>
</dbReference>
<comment type="subcellular location">
    <subcellularLocation>
        <location evidence="1">Cell inner membrane</location>
        <topology evidence="1">Multi-pass membrane protein</topology>
    </subcellularLocation>
</comment>
<evidence type="ECO:0000313" key="19">
    <source>
        <dbReference type="Proteomes" id="UP000320106"/>
    </source>
</evidence>
<feature type="transmembrane region" description="Helical" evidence="8">
    <location>
        <begin position="409"/>
        <end position="427"/>
    </location>
</feature>
<gene>
    <name evidence="14" type="ORF">A7E06_27245</name>
    <name evidence="16" type="ORF">A7S51_13745</name>
    <name evidence="10" type="ORF">CHC34_17390</name>
    <name evidence="15" type="ORF">EAK82_26345</name>
    <name evidence="12" type="ORF">EE393_17955</name>
    <name evidence="17" type="ORF">FJR63_23180</name>
    <name evidence="13" type="ORF">KO51_26860</name>
    <name evidence="11" type="ORF">NL99_26015</name>
</gene>
<evidence type="ECO:0000256" key="7">
    <source>
        <dbReference type="ARBA" id="ARBA00038514"/>
    </source>
</evidence>
<dbReference type="PANTHER" id="PTHR11662">
    <property type="entry name" value="SOLUTE CARRIER FAMILY 17"/>
    <property type="match status" value="1"/>
</dbReference>
<evidence type="ECO:0000256" key="1">
    <source>
        <dbReference type="ARBA" id="ARBA00004429"/>
    </source>
</evidence>
<keyword evidence="3" id="KW-0997">Cell inner membrane</keyword>
<reference evidence="10 18" key="2">
    <citation type="submission" date="2018-06" db="EMBL/GenBank/DDBJ databases">
        <title>Completed Genome Sequences of 32 Strains from Various Serotypes of Salmonella enterica.</title>
        <authorList>
            <person name="Nash J.H.E."/>
            <person name="Robertson J."/>
            <person name="Bessonov K."/>
        </authorList>
    </citation>
    <scope>NUCLEOTIDE SEQUENCE [LARGE SCALE GENOMIC DNA]</scope>
    <source>
        <strain evidence="10 18">SA20021456</strain>
    </source>
</reference>
<evidence type="ECO:0000313" key="15">
    <source>
        <dbReference type="EMBL" id="MLW03618.1"/>
    </source>
</evidence>
<dbReference type="EMBL" id="VFRH01000034">
    <property type="protein sequence ID" value="TPQ04958.1"/>
    <property type="molecule type" value="Genomic_DNA"/>
</dbReference>
<dbReference type="PIRSF" id="PIRSF002808">
    <property type="entry name" value="Hexose_phosphate_transp"/>
    <property type="match status" value="1"/>
</dbReference>
<dbReference type="Proteomes" id="UP000251994">
    <property type="component" value="Chromosome"/>
</dbReference>
<dbReference type="EMBL" id="MLTE01000008">
    <property type="protein sequence ID" value="OHJ51917.1"/>
    <property type="molecule type" value="Genomic_DNA"/>
</dbReference>
<evidence type="ECO:0000256" key="5">
    <source>
        <dbReference type="ARBA" id="ARBA00022989"/>
    </source>
</evidence>
<sequence>MSFSDKLINSVSSSKIQKPTNIRWRIFFVLFLLVVVSMIDRASISIAMPTIAKDLGLSDTMQGLILSGFFWTYACMQIPGGFLADKFGARVILTLSAVLWGIAEALLGLCPTGFALLAANLLLGASEAPVFPSGARLNAIWLNKNERARGATLMDAGGPFGAAIGGILVAEMILYFSSWRITFIICGVAAVILGLIAYWIIRDKPEDSPKVNDGELEIINLDRTENEVVEENKEPLLKIIPLRSFTGMLLGRCSWAMCFFGLLTWGPGYLTRALNLDLKSVGFATMIIFCAGGCGSLCGGWLADKLSSKGLGRGRSCKLLLTISGVCTLFAFAVLPSIPDVKTSIILLSCAAFVLMWGSMYWTFPPLLAPRSRVATVGGMMNMAGSVGGICIPLIVGLILDLTGSFDPVLYFFAGCAVIFIIMTNIIDLRHVR</sequence>
<dbReference type="EMBL" id="CP030219">
    <property type="protein sequence ID" value="AXD72566.1"/>
    <property type="molecule type" value="Genomic_DNA"/>
</dbReference>
<evidence type="ECO:0000256" key="6">
    <source>
        <dbReference type="ARBA" id="ARBA00023136"/>
    </source>
</evidence>
<keyword evidence="6 8" id="KW-0472">Membrane</keyword>
<keyword evidence="2" id="KW-1003">Cell membrane</keyword>
<feature type="transmembrane region" description="Helical" evidence="8">
    <location>
        <begin position="319"/>
        <end position="338"/>
    </location>
</feature>
<dbReference type="InterPro" id="IPR011701">
    <property type="entry name" value="MFS"/>
</dbReference>
<dbReference type="EMBL" id="AAACVH010000075">
    <property type="protein sequence ID" value="EAA8668320.1"/>
    <property type="molecule type" value="Genomic_DNA"/>
</dbReference>
<proteinExistence type="inferred from homology"/>
<dbReference type="Proteomes" id="UP000839834">
    <property type="component" value="Unassembled WGS sequence"/>
</dbReference>
<evidence type="ECO:0000313" key="13">
    <source>
        <dbReference type="EMBL" id="MIK94992.1"/>
    </source>
</evidence>
<dbReference type="Proteomes" id="UP000866740">
    <property type="component" value="Unassembled WGS sequence"/>
</dbReference>
<dbReference type="InterPro" id="IPR050382">
    <property type="entry name" value="MFS_Na/Anion_cotransporter"/>
</dbReference>
<dbReference type="GO" id="GO:0005886">
    <property type="term" value="C:plasma membrane"/>
    <property type="evidence" value="ECO:0007669"/>
    <property type="project" value="UniProtKB-SubCell"/>
</dbReference>
<feature type="transmembrane region" description="Helical" evidence="8">
    <location>
        <begin position="344"/>
        <end position="364"/>
    </location>
</feature>
<dbReference type="Proteomes" id="UP000885336">
    <property type="component" value="Unassembled WGS sequence"/>
</dbReference>
<evidence type="ECO:0000313" key="16">
    <source>
        <dbReference type="EMBL" id="OHJ51917.1"/>
    </source>
</evidence>
<reference evidence="17 19" key="5">
    <citation type="submission" date="2019-06" db="EMBL/GenBank/DDBJ databases">
        <title>Comparative genome anaysis of Salmonella and Staphylococcus aureus isolated from China.</title>
        <authorList>
            <person name="Li L."/>
        </authorList>
    </citation>
    <scope>NUCLEOTIDE SEQUENCE [LARGE SCALE GENOMIC DNA]</scope>
    <source>
        <strain evidence="17 19">GSJ/2016-Sal.-012</strain>
    </source>
</reference>
<feature type="transmembrane region" description="Helical" evidence="8">
    <location>
        <begin position="384"/>
        <end position="403"/>
    </location>
</feature>
<dbReference type="Gene3D" id="1.20.1250.20">
    <property type="entry name" value="MFS general substrate transporter like domains"/>
    <property type="match status" value="2"/>
</dbReference>
<dbReference type="EMBL" id="RVIJ01000054">
    <property type="protein sequence ID" value="MLW03618.1"/>
    <property type="molecule type" value="Genomic_DNA"/>
</dbReference>
<feature type="transmembrane region" description="Helical" evidence="8">
    <location>
        <begin position="249"/>
        <end position="270"/>
    </location>
</feature>
<dbReference type="CDD" id="cd17319">
    <property type="entry name" value="MFS_ExuT_GudP_like"/>
    <property type="match status" value="1"/>
</dbReference>
<evidence type="ECO:0000259" key="9">
    <source>
        <dbReference type="PROSITE" id="PS50850"/>
    </source>
</evidence>
<dbReference type="AlphaFoldDB" id="A0A1S0ZQ43"/>
<dbReference type="InterPro" id="IPR036259">
    <property type="entry name" value="MFS_trans_sf"/>
</dbReference>